<evidence type="ECO:0000256" key="1">
    <source>
        <dbReference type="ARBA" id="ARBA00001947"/>
    </source>
</evidence>
<dbReference type="PANTHER" id="PTHR46233">
    <property type="entry name" value="HYDROXYACYLGLUTATHIONE HYDROLASE GLOC"/>
    <property type="match status" value="1"/>
</dbReference>
<dbReference type="EMBL" id="PIPI01000005">
    <property type="protein sequence ID" value="RUO19432.1"/>
    <property type="molecule type" value="Genomic_DNA"/>
</dbReference>
<evidence type="ECO:0000256" key="2">
    <source>
        <dbReference type="ARBA" id="ARBA00022723"/>
    </source>
</evidence>
<dbReference type="AlphaFoldDB" id="A0A432VSP2"/>
<dbReference type="OrthoDB" id="9769598at2"/>
<gene>
    <name evidence="6" type="ORF">CWE06_07815</name>
</gene>
<comment type="caution">
    <text evidence="6">The sequence shown here is derived from an EMBL/GenBank/DDBJ whole genome shotgun (WGS) entry which is preliminary data.</text>
</comment>
<dbReference type="Pfam" id="PF00753">
    <property type="entry name" value="Lactamase_B"/>
    <property type="match status" value="1"/>
</dbReference>
<sequence length="301" mass="33275">MLALKKTNFGLKTNLGVVALLTLSFLALQLLISQPTQAQELTEAELADGVYMLEGQGGNMMLVSTPTHTVLVDAQFARMAEAIAITLAHKASQPLSLLINTHFHGDHVGANRYLREALGAEILAHENVLVRLTANEEFPREGLPSETMTERKQIDLGAVNLSIQHYPTAHTDGDIVIWVDELNIVHVGDLFFVDRFPFVDLSAGGTVQGYIDAINAVLARANEQTQIIPGHGPLSTTADYVHLRDMIIATREQVREWHAAGADVDTMVATGLGEKWQDWTWNFINEERWIRTLHNDLLASQ</sequence>
<protein>
    <submittedName>
        <fullName evidence="6">MBL fold metallo-hydrolase</fullName>
    </submittedName>
</protein>
<proteinExistence type="predicted"/>
<evidence type="ECO:0000259" key="5">
    <source>
        <dbReference type="SMART" id="SM00849"/>
    </source>
</evidence>
<evidence type="ECO:0000313" key="7">
    <source>
        <dbReference type="Proteomes" id="UP000288212"/>
    </source>
</evidence>
<comment type="cofactor">
    <cofactor evidence="1">
        <name>Zn(2+)</name>
        <dbReference type="ChEBI" id="CHEBI:29105"/>
    </cofactor>
</comment>
<name>A0A432VSP2_9GAMM</name>
<dbReference type="PANTHER" id="PTHR46233:SF3">
    <property type="entry name" value="HYDROXYACYLGLUTATHIONE HYDROLASE GLOC"/>
    <property type="match status" value="1"/>
</dbReference>
<dbReference type="RefSeq" id="WP_126792863.1">
    <property type="nucleotide sequence ID" value="NZ_PIPI01000005.1"/>
</dbReference>
<reference evidence="6 7" key="1">
    <citation type="journal article" date="2011" name="Front. Microbiol.">
        <title>Genomic signatures of strain selection and enhancement in Bacillus atrophaeus var. globigii, a historical biowarfare simulant.</title>
        <authorList>
            <person name="Gibbons H.S."/>
            <person name="Broomall S.M."/>
            <person name="McNew L.A."/>
            <person name="Daligault H."/>
            <person name="Chapman C."/>
            <person name="Bruce D."/>
            <person name="Karavis M."/>
            <person name="Krepps M."/>
            <person name="McGregor P.A."/>
            <person name="Hong C."/>
            <person name="Park K.H."/>
            <person name="Akmal A."/>
            <person name="Feldman A."/>
            <person name="Lin J.S."/>
            <person name="Chang W.E."/>
            <person name="Higgs B.W."/>
            <person name="Demirev P."/>
            <person name="Lindquist J."/>
            <person name="Liem A."/>
            <person name="Fochler E."/>
            <person name="Read T.D."/>
            <person name="Tapia R."/>
            <person name="Johnson S."/>
            <person name="Bishop-Lilly K.A."/>
            <person name="Detter C."/>
            <person name="Han C."/>
            <person name="Sozhamannan S."/>
            <person name="Rosenzweig C.N."/>
            <person name="Skowronski E.W."/>
        </authorList>
    </citation>
    <scope>NUCLEOTIDE SEQUENCE [LARGE SCALE GENOMIC DNA]</scope>
    <source>
        <strain evidence="6 7">AK5</strain>
    </source>
</reference>
<dbReference type="GO" id="GO:0046872">
    <property type="term" value="F:metal ion binding"/>
    <property type="evidence" value="ECO:0007669"/>
    <property type="project" value="UniProtKB-KW"/>
</dbReference>
<evidence type="ECO:0000313" key="6">
    <source>
        <dbReference type="EMBL" id="RUO19432.1"/>
    </source>
</evidence>
<evidence type="ECO:0000256" key="3">
    <source>
        <dbReference type="ARBA" id="ARBA00022801"/>
    </source>
</evidence>
<dbReference type="Proteomes" id="UP000288212">
    <property type="component" value="Unassembled WGS sequence"/>
</dbReference>
<dbReference type="InterPro" id="IPR001279">
    <property type="entry name" value="Metallo-B-lactamas"/>
</dbReference>
<keyword evidence="4" id="KW-0862">Zinc</keyword>
<keyword evidence="2" id="KW-0479">Metal-binding</keyword>
<keyword evidence="7" id="KW-1185">Reference proteome</keyword>
<dbReference type="GO" id="GO:0016787">
    <property type="term" value="F:hydrolase activity"/>
    <property type="evidence" value="ECO:0007669"/>
    <property type="project" value="UniProtKB-KW"/>
</dbReference>
<dbReference type="InterPro" id="IPR051453">
    <property type="entry name" value="MBL_Glyoxalase_II"/>
</dbReference>
<dbReference type="Gene3D" id="3.60.15.10">
    <property type="entry name" value="Ribonuclease Z/Hydroxyacylglutathione hydrolase-like"/>
    <property type="match status" value="1"/>
</dbReference>
<dbReference type="CDD" id="cd16282">
    <property type="entry name" value="metallo-hydrolase-like_MBL-fold"/>
    <property type="match status" value="1"/>
</dbReference>
<feature type="domain" description="Metallo-beta-lactamase" evidence="5">
    <location>
        <begin position="57"/>
        <end position="231"/>
    </location>
</feature>
<accession>A0A432VSP2</accession>
<keyword evidence="3 6" id="KW-0378">Hydrolase</keyword>
<evidence type="ECO:0000256" key="4">
    <source>
        <dbReference type="ARBA" id="ARBA00022833"/>
    </source>
</evidence>
<organism evidence="6 7">
    <name type="scientific">Aliidiomarina haloalkalitolerans</name>
    <dbReference type="NCBI Taxonomy" id="859059"/>
    <lineage>
        <taxon>Bacteria</taxon>
        <taxon>Pseudomonadati</taxon>
        <taxon>Pseudomonadota</taxon>
        <taxon>Gammaproteobacteria</taxon>
        <taxon>Alteromonadales</taxon>
        <taxon>Idiomarinaceae</taxon>
        <taxon>Aliidiomarina</taxon>
    </lineage>
</organism>
<dbReference type="InterPro" id="IPR036866">
    <property type="entry name" value="RibonucZ/Hydroxyglut_hydro"/>
</dbReference>
<dbReference type="SUPFAM" id="SSF56281">
    <property type="entry name" value="Metallo-hydrolase/oxidoreductase"/>
    <property type="match status" value="1"/>
</dbReference>
<dbReference type="SMART" id="SM00849">
    <property type="entry name" value="Lactamase_B"/>
    <property type="match status" value="1"/>
</dbReference>